<protein>
    <recommendedName>
        <fullName evidence="4">F5/8 type C domain-containing protein</fullName>
    </recommendedName>
</protein>
<organism evidence="2 3">
    <name type="scientific">Tritrichomonas musculus</name>
    <dbReference type="NCBI Taxonomy" id="1915356"/>
    <lineage>
        <taxon>Eukaryota</taxon>
        <taxon>Metamonada</taxon>
        <taxon>Parabasalia</taxon>
        <taxon>Tritrichomonadida</taxon>
        <taxon>Tritrichomonadidae</taxon>
        <taxon>Tritrichomonas</taxon>
    </lineage>
</organism>
<dbReference type="InterPro" id="IPR008979">
    <property type="entry name" value="Galactose-bd-like_sf"/>
</dbReference>
<keyword evidence="1" id="KW-0175">Coiled coil</keyword>
<accession>A0ABR2HCV0</accession>
<dbReference type="Gene3D" id="2.60.120.260">
    <property type="entry name" value="Galactose-binding domain-like"/>
    <property type="match status" value="1"/>
</dbReference>
<proteinExistence type="predicted"/>
<keyword evidence="3" id="KW-1185">Reference proteome</keyword>
<comment type="caution">
    <text evidence="2">The sequence shown here is derived from an EMBL/GenBank/DDBJ whole genome shotgun (WGS) entry which is preliminary data.</text>
</comment>
<name>A0ABR2HCV0_9EUKA</name>
<reference evidence="2 3" key="1">
    <citation type="submission" date="2024-04" db="EMBL/GenBank/DDBJ databases">
        <title>Tritrichomonas musculus Genome.</title>
        <authorList>
            <person name="Alves-Ferreira E."/>
            <person name="Grigg M."/>
            <person name="Lorenzi H."/>
            <person name="Galac M."/>
        </authorList>
    </citation>
    <scope>NUCLEOTIDE SEQUENCE [LARGE SCALE GENOMIC DNA]</scope>
    <source>
        <strain evidence="2 3">EAF2021</strain>
    </source>
</reference>
<sequence>MFVKEFSETINILEEGFNDINEDDIIIQLASSIIKTKYSQICKYSQVIREDYHLKDARDNLSEILLKYSKIYSICEKNIILFFNLINEQNIVITNTEFYDLFILSKLFKVICLEKILLKYVKKHSQDISFIVHLICESNSMKNEFSKEIVNEFIMNKSYNFDDKNEICAFLESILKDRIEECLLNEEFGKLPISIIYQIIEQSPDKENYADLLYDFVNNSIEERYVLFSLIEVGNLSQQKFNQAVEDYSKNKKSSRNKYYQYLSIDLSFASKVKEESNKEIEELKNEIENLKRKNEDLEMKNKQLSIDKNDLMQMFDDIKKRSDQIETDKNRLLIDVQTLKEQNDYITKQMIQAKNNIIVCDFTGNELSGIILYLQKQEMNILKVSNGGYQNRIHPIIYILNYGFYLNYSFMNFGSFPYRCCAKDDSWIEFDFTYTKINLTSYTIRSCAGNANCMCKPKSWKIIGSNDHKEWIDLDHQINRSELNGRFFQHRFECQKNENYYRYIRYIQEDTFCLPEKYNISLTCFELFGTVKLQ</sequence>
<dbReference type="SUPFAM" id="SSF49785">
    <property type="entry name" value="Galactose-binding domain-like"/>
    <property type="match status" value="1"/>
</dbReference>
<evidence type="ECO:0000256" key="1">
    <source>
        <dbReference type="SAM" id="Coils"/>
    </source>
</evidence>
<feature type="coiled-coil region" evidence="1">
    <location>
        <begin position="267"/>
        <end position="357"/>
    </location>
</feature>
<dbReference type="Proteomes" id="UP001470230">
    <property type="component" value="Unassembled WGS sequence"/>
</dbReference>
<evidence type="ECO:0000313" key="3">
    <source>
        <dbReference type="Proteomes" id="UP001470230"/>
    </source>
</evidence>
<dbReference type="EMBL" id="JAPFFF010000034">
    <property type="protein sequence ID" value="KAK8843615.1"/>
    <property type="molecule type" value="Genomic_DNA"/>
</dbReference>
<gene>
    <name evidence="2" type="ORF">M9Y10_024675</name>
</gene>
<evidence type="ECO:0008006" key="4">
    <source>
        <dbReference type="Google" id="ProtNLM"/>
    </source>
</evidence>
<evidence type="ECO:0000313" key="2">
    <source>
        <dbReference type="EMBL" id="KAK8843615.1"/>
    </source>
</evidence>